<dbReference type="RefSeq" id="XP_015181346.1">
    <property type="nucleotide sequence ID" value="XM_015325860.1"/>
</dbReference>
<name>A0ABM1IMA9_POLDO</name>
<evidence type="ECO:0000256" key="4">
    <source>
        <dbReference type="ARBA" id="ARBA00022801"/>
    </source>
</evidence>
<dbReference type="PANTHER" id="PTHR21711:SF0">
    <property type="entry name" value="MITOCHONDRIAL INNER MEMBRANE PROTEASE ATP23 HOMOLOG"/>
    <property type="match status" value="1"/>
</dbReference>
<evidence type="ECO:0000256" key="3">
    <source>
        <dbReference type="ARBA" id="ARBA00022723"/>
    </source>
</evidence>
<evidence type="ECO:0000256" key="6">
    <source>
        <dbReference type="RuleBase" id="RU364057"/>
    </source>
</evidence>
<sequence length="284" mass="32421">MTVFNFVNKKVNENPLDNNKVNEKKESQTNDSNENKKFDKNTSTTEDSVDNENWGYDMYPERRGTYKPTFLKKLFGEGREEVDRLKCEGKVYKCLKTSPLIKLMTAALKSSGCEIDIRRHISCEVCDSSVTGGYDAELNQIVICQNTARSKSKIQSVLAHEMIHMFDYCRNKVDFGNIDHLACTEVRAANLLHCSFMSAMIQGSASPFHIKQAHQDCVKSLAKASLMAVKNITEEEAKMAIEKIFPMCYNDLEPIGRRIRRNSLDINRAYMEAPLYGYLHDDNK</sequence>
<keyword evidence="4 6" id="KW-0378">Hydrolase</keyword>
<keyword evidence="5 6" id="KW-0482">Metalloprotease</keyword>
<accession>A0ABM1IMA9</accession>
<keyword evidence="3 6" id="KW-0479">Metal-binding</keyword>
<feature type="compositionally biased region" description="Basic and acidic residues" evidence="7">
    <location>
        <begin position="20"/>
        <end position="40"/>
    </location>
</feature>
<feature type="region of interest" description="Disordered" evidence="7">
    <location>
        <begin position="12"/>
        <end position="55"/>
    </location>
</feature>
<evidence type="ECO:0000256" key="1">
    <source>
        <dbReference type="ARBA" id="ARBA00009915"/>
    </source>
</evidence>
<dbReference type="EC" id="3.4.24.-" evidence="6"/>
<protein>
    <recommendedName>
        <fullName evidence="6">Mitochondrial inner membrane protease ATP23</fullName>
        <ecNumber evidence="6">3.4.24.-</ecNumber>
    </recommendedName>
</protein>
<dbReference type="InterPro" id="IPR019165">
    <property type="entry name" value="Peptidase_M76_ATP23"/>
</dbReference>
<evidence type="ECO:0000256" key="7">
    <source>
        <dbReference type="SAM" id="MobiDB-lite"/>
    </source>
</evidence>
<dbReference type="PANTHER" id="PTHR21711">
    <property type="entry name" value="MITOCHONDRIAL INNER MEMBRANE PROTEASE"/>
    <property type="match status" value="1"/>
</dbReference>
<keyword evidence="2 6" id="KW-0645">Protease</keyword>
<evidence type="ECO:0000256" key="5">
    <source>
        <dbReference type="ARBA" id="ARBA00023049"/>
    </source>
</evidence>
<evidence type="ECO:0000313" key="9">
    <source>
        <dbReference type="RefSeq" id="XP_015181346.1"/>
    </source>
</evidence>
<comment type="similarity">
    <text evidence="1 6">Belongs to the peptidase M76 family.</text>
</comment>
<evidence type="ECO:0000256" key="2">
    <source>
        <dbReference type="ARBA" id="ARBA00022670"/>
    </source>
</evidence>
<dbReference type="GO" id="GO:0006508">
    <property type="term" value="P:proteolysis"/>
    <property type="evidence" value="ECO:0007669"/>
    <property type="project" value="UniProtKB-KW"/>
</dbReference>
<organism evidence="8 9">
    <name type="scientific">Polistes dominula</name>
    <name type="common">European paper wasp</name>
    <name type="synonym">Vespa dominula</name>
    <dbReference type="NCBI Taxonomy" id="743375"/>
    <lineage>
        <taxon>Eukaryota</taxon>
        <taxon>Metazoa</taxon>
        <taxon>Ecdysozoa</taxon>
        <taxon>Arthropoda</taxon>
        <taxon>Hexapoda</taxon>
        <taxon>Insecta</taxon>
        <taxon>Pterygota</taxon>
        <taxon>Neoptera</taxon>
        <taxon>Endopterygota</taxon>
        <taxon>Hymenoptera</taxon>
        <taxon>Apocrita</taxon>
        <taxon>Aculeata</taxon>
        <taxon>Vespoidea</taxon>
        <taxon>Vespidae</taxon>
        <taxon>Polistinae</taxon>
        <taxon>Polistini</taxon>
        <taxon>Polistes</taxon>
    </lineage>
</organism>
<gene>
    <name evidence="9" type="primary">LOC107068980</name>
</gene>
<reference evidence="9" key="1">
    <citation type="submission" date="2025-08" db="UniProtKB">
        <authorList>
            <consortium name="RefSeq"/>
        </authorList>
    </citation>
    <scope>IDENTIFICATION</scope>
    <source>
        <tissue evidence="9">Whole body</tissue>
    </source>
</reference>
<keyword evidence="8" id="KW-1185">Reference proteome</keyword>
<dbReference type="Pfam" id="PF09768">
    <property type="entry name" value="Peptidase_M76"/>
    <property type="match status" value="1"/>
</dbReference>
<proteinExistence type="inferred from homology"/>
<dbReference type="Proteomes" id="UP000694924">
    <property type="component" value="Unplaced"/>
</dbReference>
<dbReference type="GeneID" id="107068980"/>
<evidence type="ECO:0000313" key="8">
    <source>
        <dbReference type="Proteomes" id="UP000694924"/>
    </source>
</evidence>
<dbReference type="GO" id="GO:0008233">
    <property type="term" value="F:peptidase activity"/>
    <property type="evidence" value="ECO:0007669"/>
    <property type="project" value="UniProtKB-KW"/>
</dbReference>